<feature type="region of interest" description="Disordered" evidence="5">
    <location>
        <begin position="2934"/>
        <end position="3023"/>
    </location>
</feature>
<dbReference type="Gene3D" id="1.10.1470.10">
    <property type="entry name" value="YjbJ"/>
    <property type="match status" value="1"/>
</dbReference>
<dbReference type="Pfam" id="PF08240">
    <property type="entry name" value="ADH_N"/>
    <property type="match status" value="1"/>
</dbReference>
<dbReference type="GO" id="GO:0042132">
    <property type="term" value="F:fructose 1,6-bisphosphate 1-phosphatase activity"/>
    <property type="evidence" value="ECO:0007669"/>
    <property type="project" value="InterPro"/>
</dbReference>
<dbReference type="InterPro" id="IPR028343">
    <property type="entry name" value="FBPtase"/>
</dbReference>
<dbReference type="Gene3D" id="3.40.50.720">
    <property type="entry name" value="NAD(P)-binding Rossmann-like Domain"/>
    <property type="match status" value="1"/>
</dbReference>
<dbReference type="Gene3D" id="3.30.950.30">
    <property type="entry name" value="Schlafen, AAA domain"/>
    <property type="match status" value="1"/>
</dbReference>
<keyword evidence="1" id="KW-0521">NADP</keyword>
<feature type="transmembrane region" description="Helical" evidence="6">
    <location>
        <begin position="687"/>
        <end position="704"/>
    </location>
</feature>
<dbReference type="SUPFAM" id="SSF69047">
    <property type="entry name" value="Hypothetical protein YjbJ"/>
    <property type="match status" value="1"/>
</dbReference>
<feature type="region of interest" description="Disordered" evidence="5">
    <location>
        <begin position="3932"/>
        <end position="3975"/>
    </location>
</feature>
<dbReference type="SUPFAM" id="SSF50129">
    <property type="entry name" value="GroES-like"/>
    <property type="match status" value="1"/>
</dbReference>
<name>A0A699GI63_TANCI</name>
<dbReference type="InterPro" id="IPR011032">
    <property type="entry name" value="GroES-like_sf"/>
</dbReference>
<feature type="region of interest" description="Disordered" evidence="5">
    <location>
        <begin position="4331"/>
        <end position="4547"/>
    </location>
</feature>
<dbReference type="Gene3D" id="3.30.540.10">
    <property type="entry name" value="Fructose-1,6-Bisphosphatase, subunit A, domain 1"/>
    <property type="match status" value="1"/>
</dbReference>
<evidence type="ECO:0000256" key="1">
    <source>
        <dbReference type="ARBA" id="ARBA00022857"/>
    </source>
</evidence>
<feature type="compositionally biased region" description="Basic residues" evidence="5">
    <location>
        <begin position="4501"/>
        <end position="4510"/>
    </location>
</feature>
<dbReference type="InterPro" id="IPR042097">
    <property type="entry name" value="Aminopeptidase_N-like_N_sf"/>
</dbReference>
<dbReference type="InterPro" id="IPR038461">
    <property type="entry name" value="Schlafen_AlbA_2_dom_sf"/>
</dbReference>
<feature type="region of interest" description="Disordered" evidence="5">
    <location>
        <begin position="1924"/>
        <end position="1955"/>
    </location>
</feature>
<dbReference type="PRINTS" id="PR00115">
    <property type="entry name" value="F16BPHPHTASE"/>
</dbReference>
<feature type="compositionally biased region" description="Basic residues" evidence="5">
    <location>
        <begin position="4222"/>
        <end position="4242"/>
    </location>
</feature>
<feature type="compositionally biased region" description="Basic residues" evidence="5">
    <location>
        <begin position="5124"/>
        <end position="5133"/>
    </location>
</feature>
<evidence type="ECO:0000313" key="8">
    <source>
        <dbReference type="EMBL" id="GEU28468.1"/>
    </source>
</evidence>
<feature type="compositionally biased region" description="Basic and acidic residues" evidence="5">
    <location>
        <begin position="4835"/>
        <end position="4846"/>
    </location>
</feature>
<feature type="compositionally biased region" description="Basic residues" evidence="5">
    <location>
        <begin position="3012"/>
        <end position="3023"/>
    </location>
</feature>
<feature type="region of interest" description="Disordered" evidence="5">
    <location>
        <begin position="4038"/>
        <end position="4292"/>
    </location>
</feature>
<dbReference type="SUPFAM" id="SSF51735">
    <property type="entry name" value="NAD(P)-binding Rossmann-fold domains"/>
    <property type="match status" value="1"/>
</dbReference>
<dbReference type="PANTHER" id="PTHR48106">
    <property type="entry name" value="QUINONE OXIDOREDUCTASE PIG3-RELATED"/>
    <property type="match status" value="1"/>
</dbReference>
<dbReference type="GO" id="GO:0035925">
    <property type="term" value="F:mRNA 3'-UTR AU-rich region binding"/>
    <property type="evidence" value="ECO:0007669"/>
    <property type="project" value="TreeGrafter"/>
</dbReference>
<feature type="compositionally biased region" description="Basic residues" evidence="5">
    <location>
        <begin position="2947"/>
        <end position="2961"/>
    </location>
</feature>
<feature type="compositionally biased region" description="Basic residues" evidence="5">
    <location>
        <begin position="4847"/>
        <end position="4857"/>
    </location>
</feature>
<proteinExistence type="inferred from homology"/>
<dbReference type="SUPFAM" id="SSF56655">
    <property type="entry name" value="Carbohydrate phosphatase"/>
    <property type="match status" value="1"/>
</dbReference>
<keyword evidence="6" id="KW-1133">Transmembrane helix</keyword>
<evidence type="ECO:0000256" key="6">
    <source>
        <dbReference type="SAM" id="Phobius"/>
    </source>
</evidence>
<feature type="domain" description="Enoyl reductase (ER)" evidence="7">
    <location>
        <begin position="3073"/>
        <end position="3356"/>
    </location>
</feature>
<gene>
    <name evidence="8" type="ORF">Tci_000446</name>
</gene>
<feature type="region of interest" description="Disordered" evidence="5">
    <location>
        <begin position="5162"/>
        <end position="5287"/>
    </location>
</feature>
<feature type="compositionally biased region" description="Basic and acidic residues" evidence="5">
    <location>
        <begin position="3937"/>
        <end position="3949"/>
    </location>
</feature>
<feature type="region of interest" description="Disordered" evidence="5">
    <location>
        <begin position="5442"/>
        <end position="5478"/>
    </location>
</feature>
<feature type="compositionally biased region" description="Basic residues" evidence="5">
    <location>
        <begin position="4198"/>
        <end position="4208"/>
    </location>
</feature>
<keyword evidence="4" id="KW-0378">Hydrolase</keyword>
<dbReference type="Gene3D" id="2.60.40.1730">
    <property type="entry name" value="tricorn interacting facor f3 domain"/>
    <property type="match status" value="1"/>
</dbReference>
<feature type="region of interest" description="Disordered" evidence="5">
    <location>
        <begin position="4559"/>
        <end position="4625"/>
    </location>
</feature>
<organism evidence="8">
    <name type="scientific">Tanacetum cinerariifolium</name>
    <name type="common">Dalmatian daisy</name>
    <name type="synonym">Chrysanthemum cinerariifolium</name>
    <dbReference type="NCBI Taxonomy" id="118510"/>
    <lineage>
        <taxon>Eukaryota</taxon>
        <taxon>Viridiplantae</taxon>
        <taxon>Streptophyta</taxon>
        <taxon>Embryophyta</taxon>
        <taxon>Tracheophyta</taxon>
        <taxon>Spermatophyta</taxon>
        <taxon>Magnoliopsida</taxon>
        <taxon>eudicotyledons</taxon>
        <taxon>Gunneridae</taxon>
        <taxon>Pentapetalae</taxon>
        <taxon>asterids</taxon>
        <taxon>campanulids</taxon>
        <taxon>Asterales</taxon>
        <taxon>Asteraceae</taxon>
        <taxon>Asteroideae</taxon>
        <taxon>Anthemideae</taxon>
        <taxon>Anthemidinae</taxon>
        <taxon>Tanacetum</taxon>
    </lineage>
</organism>
<dbReference type="InterPro" id="IPR036388">
    <property type="entry name" value="WH-like_DNA-bd_sf"/>
</dbReference>
<feature type="compositionally biased region" description="Low complexity" evidence="5">
    <location>
        <begin position="5452"/>
        <end position="5478"/>
    </location>
</feature>
<dbReference type="InterPro" id="IPR013149">
    <property type="entry name" value="ADH-like_C"/>
</dbReference>
<dbReference type="NCBIfam" id="NF008024">
    <property type="entry name" value="PRK10754.1"/>
    <property type="match status" value="1"/>
</dbReference>
<dbReference type="Pfam" id="PF04326">
    <property type="entry name" value="SLFN_AlbA_2"/>
    <property type="match status" value="1"/>
</dbReference>
<dbReference type="SUPFAM" id="SSF63737">
    <property type="entry name" value="Leukotriene A4 hydrolase N-terminal domain"/>
    <property type="match status" value="1"/>
</dbReference>
<dbReference type="GO" id="GO:0005829">
    <property type="term" value="C:cytosol"/>
    <property type="evidence" value="ECO:0007669"/>
    <property type="project" value="TreeGrafter"/>
</dbReference>
<comment type="similarity">
    <text evidence="4">Belongs to the FBPase class 1 family.</text>
</comment>
<feature type="compositionally biased region" description="Basic residues" evidence="5">
    <location>
        <begin position="4132"/>
        <end position="4151"/>
    </location>
</feature>
<keyword evidence="6" id="KW-0812">Transmembrane</keyword>
<dbReference type="Pfam" id="PF00107">
    <property type="entry name" value="ADH_zinc_N"/>
    <property type="match status" value="1"/>
</dbReference>
<feature type="region of interest" description="Disordered" evidence="5">
    <location>
        <begin position="5023"/>
        <end position="5079"/>
    </location>
</feature>
<feature type="compositionally biased region" description="Basic residues" evidence="5">
    <location>
        <begin position="4422"/>
        <end position="4431"/>
    </location>
</feature>
<dbReference type="Gene3D" id="3.90.180.10">
    <property type="entry name" value="Medium-chain alcohol dehydrogenases, catalytic domain"/>
    <property type="match status" value="1"/>
</dbReference>
<evidence type="ECO:0000256" key="3">
    <source>
        <dbReference type="ARBA" id="ARBA00070796"/>
    </source>
</evidence>
<dbReference type="GO" id="GO:0003960">
    <property type="term" value="F:quinone reductase (NADPH) activity"/>
    <property type="evidence" value="ECO:0007669"/>
    <property type="project" value="InterPro"/>
</dbReference>
<feature type="compositionally biased region" description="Basic residues" evidence="5">
    <location>
        <begin position="4058"/>
        <end position="4067"/>
    </location>
</feature>
<feature type="compositionally biased region" description="Basic residues" evidence="5">
    <location>
        <begin position="4877"/>
        <end position="4893"/>
    </location>
</feature>
<dbReference type="InterPro" id="IPR036629">
    <property type="entry name" value="YjbJ_sf"/>
</dbReference>
<comment type="caution">
    <text evidence="8">The sequence shown here is derived from an EMBL/GenBank/DDBJ whole genome shotgun (WGS) entry which is preliminary data.</text>
</comment>
<keyword evidence="4" id="KW-0119">Carbohydrate metabolism</keyword>
<keyword evidence="2" id="KW-0560">Oxidoreductase</keyword>
<sequence length="6048" mass="656779">MKLKTQLSEKIQRLIDENRSDWPATVLAVQAEFSGLVRDSATVKALLLERLTEVKEYKDDKSELVGNDIILVRGEGFAISLRYAESTVNSNLATNSDVFFIAALDRPLKYRCFTPVQHFDLNVFDPEVQLIEQLPDEAPAMSVVKFDDAQTLFEILVDQPSKIMRLVLSKPPTLQTTQLWSFSRQTLRPLGTGQYRCGSGIARDCKRASRYPSPCTLRRTGCRATTDLIAAMAITIDKRSKRCISYSEFAEYLTENIDMTDDNSVLEAAESLSAFGNNKEFALELLNKEVAQAALAGQTAFVSHHSLIVGRGVSKRGGRGFAVRMNFWPTLAETSLLKSHRSNVEHTYSYSYPHDHNFTLLTTGIHGPGYETELYERPIDRPLIPGEKAGLKFLEKTRLSEGRVIFFRKSQDVHIQIPPEQLSISLNLLPEQHSDANTEQYCFDVHNDVTTDYILGSGITGRVTLVRTMAEMGIKEAVPVLFDILSGNEVARVRLAALNALIKLAPDDTEYFYSTAGRFDANMVKNASSLSLHGETHVYPLGSNSEAGMTGKNKAINWIKMGLLVALVGLGYLCRQHQDNGLLRFIGTCLSIYAVIKIVLLLAKAIKAARHVVRHGVRAEDADAMIKRAMPGWITGYYEVEKLIYRSFFDALRFAPARKADAAGATGIAGAHGAFGIDAGPRGMLRGLPMALLAVLGLSLWGAAHYFALGLWWQIGFVALWVYAGIWVVGDGNALRGSVATVTADGLDINIGVRKRIRLAWHGVAAIVPAKDAPGPDRVLHLSAGRSEGSVRITFKAGYHPDVIRFGYERNLLADEVAQHGQVLRFLFQEHVHHFLRGQDAEFARVELFRFAQQFAQDFVADGARGFHLALAAARGARFAQDVGQRFAGALARHLHQPQRREVRHRHLGAVARQRLLQFRQHGRAVGLENGVGKIAATDKTARVDVDGGHGLGLVHDQVAARFQVHAAAQRAQDFFFHAVQVEQRALARVVQQAWQHAGRVGLAEFLQHHVVFARVHLDGGGVVVDEVAQHALGQAQVLVQQRGGGQGARAVRDRAPGLAQVFDVGRDVGVGRVFGLRAHDVAAFFIGRQQLLQARAQRFALRFLFDLLRDADMVILRQVHQHAAGNGNLRGQARALGADRILDHLDREHLAVEQDFFNRGGDGAGRIAVGGVVRARFPDVGHVQERRAFEADVDEGRLHAGQYPHHLAGVDIACQAPRERAFDVQFLHCALQNQGDAGLLRGDVDQDVFVHGQTCLAQQLRRLEQGQAHDAGMAAGDVLDELRGRALDAVAARLVVRFLGGAVRGNGGRREHAEAHVRHLRHLAAEVGRVHGYGGQHLVGAARQLGEHGGGFLRVGGLAEDLAVDGDGGVGGEHGARRQVPAPHQVVRERGLFQRHARHVVERRLAGQHVLGDVGAARTVRAQQQQFEIDADLAQQFAPARTLGGEHAHHPVRERHAGDADQAFGAGLECGIEAVGAADQEGRVAAVLLPAFQLLRQAHRGEVLAAFVEGDDAHRFRQRRLDALAFERHRGGGRLAARTFDRLDFLEHDLEFGRHALDVFGVAVFDPGRHLVTDRSDDQLHAALFRCRFLDALDDGLGRRFLCFRLGGAWFRRGFQCFHGGHGGFRLGDLDLLAGGDCGCGFGSSGFFLAGGGGRFGGGRLAGRGLFLDHGRRIDGFLAGGQVAADFFRCGVFRLHGALALGGAELDRLVAPDFFQAVVSADRRLHDVDDHVAQVDQHPFTGVLAFHAVDVAAGSLDLVAHRSGQRLGLAVGGTGGDGDAVEQAGKVGGVEYRDVLCLDSSTSGGISEFACSPRCNAARIWVAEISTAKSCARYVRPCGVLRMLSGVPSRLENASATAAGSPAPSMEKPGRAATQIWAWSNSACQSCQVSSRCNWSAPIRNEIEACGPSSARTWRKVSMVAGRRAPRATGPPAAAARNTRPAPRGPDAPDRNCRPAVRSAVRGAGSRRQPVAMRQEVGVQRRLGAARFRFPAIAPFDHRRHRHQDRFGAAARLQAEQGAAVEHQVEFHVAPAPVRLEVAFALAVRRVLAAFQDRQVSRQEGVAHAALHREALVETAFVDVVKEDAAHAARFLPVLQIKILVAPLLEARVQVVAERHQRIAARLVEVLCVRHHAVIGREVHAAAEPPYRFAFIGRGGKEPHVHVHRGRMGIARMDHQRHAHRLPRLAAQVRAQRAGRWRQFGAHHVREIDATAFDDVAFLDQARNAAAALGPVPRVAQERRAVQRFERGHDALLQTAPADIAPALHAFERDLVHHFVCLLLRQLDAVAQAHGAQYAPAGDLQLIADSCGAGVERHRLRRFGRDAADDGALERRIGITGGSEHHAHGGAAVPFQFDLVQGPVDGVLHHGQQVGFQARHDRLGFRVAHAAVEFQRARVAVGVDHQAGVQEAGKHDAVLGHAGDGRVDNLAHHARMHGGRDDRRWRIRAHAARVGAFVVVLEALVILAGGQRQHVFAVAHDDEARFFAGQEFLDHDARAGVAEAVIGQHVVHRAVGFVQRQRHDHALAGGQAVGLDDDGRAVGVDVGVRLRHVRESLVFGSRDAVALHERLGEVLRGFQLRRFFRRSENFQAARAEQVDDAAGQRGFRADDRQADVFLLDEVRQLVQIGDVDVDQARVVGGAAVTRGHVHHLDAFRLRQFPSQRVFAAAGADYQNFHKSSVFNQCVGIHFLHVVQVFQGVEQFLHLERVVAGEYRFGGGLHDDLCHFGLEAGRLQRILHAGEIVRSAQHFDAAFFVGEHVLGARFQRRFHQRVFAGAWREQELAAMLEHERHRVFGAHVAAVLVERVAYFGHRAHPVVGHAVHDDGRAADAVAFVAHFLVAGAVLAAGAARDRALHVIFRHIGVGRLVDGQAQARIGRDVAAAHACGNGDFLDQARPDLAPFGIGGSLFMLDVGPFAVSSHVRSSFGGSVGNDRLMIGRHDPAGRPVPRLSRRLRPGGHRHHGRAPGQRTGVDGGAQAFGPVWRRPADRLDAGAGRDRLRDLSARPDDAAAARAGHQRAGARVRRPQHAVRHQRLVGAPGAVAAAAARCGRVRRATLPPSHTGAFMTKAIRIGRHGGPEVMELVDVALEAPGPGEAQVRHAAIGLNFIDVYHRTGLYPQPLPAGLGMEGAGVVEAVGDGVTAVKVGDRVAYAGGPIGAYAQARNMPASKLLVLPENIGFETAAAMMLQGLTVQYLLHRTVALKAGDTIVFHAAAGGVGMIACQWAKVLGVTLIGTVGSAEKAALAIEHGAAHVINYNTENFTDRVREITGGKGVRAVYDSIGKDTFIASLDCLAPLGTMVSFGNASGPVESFALAELAKRGSLYVTRPSMAAYLSTREELEAAAKALPTATSKAARPPVRRSCCHDQDVRRRRGAQAPGSGGRGRRRLFGHAQRNADPAAGSANVDRVPDHPAVQRRFRPHRAVRKAGLPGHLRAVAHQPGTVECAGRAAPHHAAAEGPGPVQARGHQADGHGFVHAGGSAGAGHGTGDFGGVRSAGRIDHRRVRGAADPGHLVVDAAVPEKACRDRSPTMNKDQIEGKLKNIGGKIQEGVGDLIDSPEQEAKGLAKQGEGKTQALFLLVYPHGHAAVVPRTGDGSLRTASVHFARRLTGRHRIDLGIDGDFHPARHAALAGEAGERALHQGRHHVRRGLHGAGVLHGDVIELLAVGAIDGHAQLALILVADAFFHAEATVKAERIVKRAVRPARITPAVTAVTGTAPVRAAPWRTHERIFAQHAHRLVDGQVFHADHQGGLLAFGGLLEAELGQFVADQYLVTAILERIVAAARRFEGIRLVAHIGRPGVKSGHVAADGGGTAGQQHDSGSRQYGEISHDSSPLTIYRKDYTPPAFLVETVELGFDLDPARTIVANRITMVRNPAATHQNIELYGEDIELVQLRLNGKVLEADAYQIDGVLLTIKNAPEHVVLEIETLLPPHHVFPGPSRRDGEVHGDAARRQGGVPGAAVQRQPDRRGRPRRRSSLCEMGRPVQEAVVPVRAGRGQAGLPGRDLHLAVGARRAAAGVGGRRQPRQDRLRHAVAEKLDPLGRGTLWPGAGPGPLHDRGRGRLQHGRHGKQGPEHFQYQVRAGQPARGDRHRLRRHRSRGRPRILPQLDRQPRDVPRLVPAVAQGRPDRVPRPGIFRRHDRQRQRPRRHPHRPGAHAAPGPVPGRRGPDVAPDPGGPRRLPQGHGPVLRAPRRPGRDLRRLPRRHGRRQRPRPAPVRALVQPGRHAGRHRAHALRRRQAPLRHHPQPAQRAAESAAVPHSRGRGPLGRRWPRPAVDAGRRQAVARQPDHRRAGADARRADFPLPQYRRASHAIDPARFFRARDAGIRLHGRRAAAPVPLRQRPGEPLGSGPAPGHGAPAQAHRAGGVEARQAAQARRHLPQRPARAAGRRHARSGFPRTGADPAVGRHHRRTHGRGGSAGDPHRAPVHAPHHGRGAAPGTAGAIPRQPDPGRIQPGRAVGRQARAEKPVPVVPAGGAGRRHAVAGAAPVRASWQHDRPLCRTGIRPHHQRGRRARTDGASGLHAEKPEPRAQPAVQLQQRQPVAIPRGRRQRLCLLGRTRDQARCDQPAGGRPLRPQHGPLAPIRPGAASEDEGRAGTSRRPGQAVERRAGSDQQSARQLNKKPPPMKRISLTQYLVEEQRQNNSIPAELRLLIEVVARACKTISHAVGKGALGEVLGTATTENVQGEVQKKLDIISNEILLEANEWGGHLAAMASEEMETIHPIPNRYPKGEYLLTFDPLDGSSNIDVNVSIGTIFSVLKAPEGMNEPSEQDFLQPGTRQVAAGYAVYGPQTMLVLTTGNGVNCFTLDREMALRERIAGRRNRSARIELQHALGRLDGGRRAPHPEPRRHLHVPGRHPRHLDARQAAPDVRSEPDGLHRRTGRRRGHRRPAAHPRHPADQAAPARAGVPRLARGSRNRDRLPRRLIAQIRLPQTIFASGSKFLGLGLAGAKRRPRAVPAGQGVQQVLADELPLRRPAQDTGPWHLPGSVAGRGARIMRRRPQAAARRCRSAGADYRSVRAAAPPGCAKHLSRTGAPVAGEDGRQPQHRYPGEGAGVAGARPGGGARRRRFRPPHQAAVRPGAAPWRGDRLVGARRDARFEGRADRRPAHQLCRDHRAERTGSAAARHPRLQRPYRARVGVKTDAAGVCTSGRIARRRMARIRSRWRRVAHPRRQDENAHGAHGAAVHAGAGDPAPSAPHHGPGQVRVPQPAHRAGLHEREHHQRGLARHGLCQRGDDSARLPRHGAHDHGRSIGRARGPDRTPAGAPRDRPEWPRLQPHRAPAGTRRDDAALGRLPGQAAVIRRSALGDARLEPLRHILLQPAHRPRRQLDRGREGVQLDLAVQGGARQPAQLQHFADAQQARSAGRAVGVAGVHAVSPRRGRPTRERVFLHHNSLFALRAQRNPALRGRVAGTTAMLSACATGCRSSPAWWAVIGMCRSAPITTSRRDDSNSGALPPTATAGAGTPRTGPGRRFPEGGRPLRYFRQGTNGLQMGYGQATNELRRESLTVEFKSDRKRLSDSDLVEAIICLANTDGGELWLGVEDDGTPTGLHAEHTQLAGLAGLVAARTSPSLAVVVTPVALGDVRVACIAIPKAHGDVATTGGVYLRRRLKADGQPECVAMLPHERASRATTFGLVDASAQAVSGAKLSDLDPLERERLRQSVQHYGGDRVLLELDDEALDGALGLTARQSDGTRVPTLTGLLLLGKELALRELVGTHEFAFQVLAREAVGFNEFRRFPLLKALDWLETNFRPYNPEREIQVGLFRVPVPKVDLGAFREAVANALVHRDYHRMGAVHVRMDDEGLTISNPGGLMDGVTLANLLTTEPRPRNRTLADAMKRIGVVERSGRGVDKIYRGMLRFGRPEPDYRRTDPTSVILRLATTDADEAFLKRLVEEEGRRGSALPIDSLIALAALRGQKRLTTEELAIHIQREPAQAKRTLEALVEAGLAQAHGTTRGRTYTLAAGVYQAEGGKAAYTRQMGFSNLQHEQMVLSYVRQHGSVRRSDVADLCRLTSIQARDVLKRLRQSGRLQQLGEKRAAYYVLGDAE</sequence>
<dbReference type="CDD" id="cd05286">
    <property type="entry name" value="QOR2"/>
    <property type="match status" value="1"/>
</dbReference>
<reference evidence="8" key="1">
    <citation type="journal article" date="2019" name="Sci. Rep.">
        <title>Draft genome of Tanacetum cinerariifolium, the natural source of mosquito coil.</title>
        <authorList>
            <person name="Yamashiro T."/>
            <person name="Shiraishi A."/>
            <person name="Satake H."/>
            <person name="Nakayama K."/>
        </authorList>
    </citation>
    <scope>NUCLEOTIDE SEQUENCE</scope>
</reference>
<dbReference type="InterPro" id="IPR033391">
    <property type="entry name" value="FBPase_N"/>
</dbReference>
<dbReference type="Pfam" id="PF13749">
    <property type="entry name" value="HATPase_c_4"/>
    <property type="match status" value="1"/>
</dbReference>
<dbReference type="Pfam" id="PF00316">
    <property type="entry name" value="FBPase"/>
    <property type="match status" value="1"/>
</dbReference>
<evidence type="ECO:0000256" key="2">
    <source>
        <dbReference type="ARBA" id="ARBA00023002"/>
    </source>
</evidence>
<feature type="compositionally biased region" description="Low complexity" evidence="5">
    <location>
        <begin position="1924"/>
        <end position="1943"/>
    </location>
</feature>
<accession>A0A699GI63</accession>
<feature type="region of interest" description="Disordered" evidence="5">
    <location>
        <begin position="5114"/>
        <end position="5133"/>
    </location>
</feature>
<feature type="compositionally biased region" description="Basic and acidic residues" evidence="5">
    <location>
        <begin position="5232"/>
        <end position="5249"/>
    </location>
</feature>
<dbReference type="InterPro" id="IPR013154">
    <property type="entry name" value="ADH-like_N"/>
</dbReference>
<evidence type="ECO:0000256" key="5">
    <source>
        <dbReference type="SAM" id="MobiDB-lite"/>
    </source>
</evidence>
<dbReference type="EMBL" id="BKCJ010000007">
    <property type="protein sequence ID" value="GEU28468.1"/>
    <property type="molecule type" value="Genomic_DNA"/>
</dbReference>
<dbReference type="FunFam" id="3.30.540.10:FF:000006">
    <property type="entry name" value="Fructose-1,6-bisphosphatase class 1"/>
    <property type="match status" value="1"/>
</dbReference>
<dbReference type="FunFam" id="3.40.50.720:FF:000053">
    <property type="entry name" value="Quinone oxidoreductase 1"/>
    <property type="match status" value="1"/>
</dbReference>
<dbReference type="InterPro" id="IPR036291">
    <property type="entry name" value="NAD(P)-bd_dom_sf"/>
</dbReference>
<dbReference type="InterPro" id="IPR038475">
    <property type="entry name" value="RecG_C_sf"/>
</dbReference>
<feature type="compositionally biased region" description="Low complexity" evidence="5">
    <location>
        <begin position="4347"/>
        <end position="4363"/>
    </location>
</feature>
<dbReference type="InterPro" id="IPR020843">
    <property type="entry name" value="ER"/>
</dbReference>
<dbReference type="Gene3D" id="3.30.565.60">
    <property type="match status" value="1"/>
</dbReference>
<evidence type="ECO:0000259" key="7">
    <source>
        <dbReference type="SMART" id="SM00829"/>
    </source>
</evidence>
<dbReference type="InterPro" id="IPR047618">
    <property type="entry name" value="QOR-like"/>
</dbReference>
<feature type="compositionally biased region" description="Low complexity" evidence="5">
    <location>
        <begin position="4212"/>
        <end position="4221"/>
    </location>
</feature>
<feature type="compositionally biased region" description="Basic and acidic residues" evidence="5">
    <location>
        <begin position="4283"/>
        <end position="4292"/>
    </location>
</feature>
<protein>
    <recommendedName>
        <fullName evidence="3">Probable quinone oxidoreductase</fullName>
    </recommendedName>
</protein>
<feature type="transmembrane region" description="Helical" evidence="6">
    <location>
        <begin position="710"/>
        <end position="729"/>
    </location>
</feature>
<evidence type="ECO:0000256" key="4">
    <source>
        <dbReference type="RuleBase" id="RU000508"/>
    </source>
</evidence>
<dbReference type="PANTHER" id="PTHR48106:SF13">
    <property type="entry name" value="QUINONE OXIDOREDUCTASE-RELATED"/>
    <property type="match status" value="1"/>
</dbReference>
<feature type="transmembrane region" description="Helical" evidence="6">
    <location>
        <begin position="555"/>
        <end position="573"/>
    </location>
</feature>
<feature type="region of interest" description="Disordered" evidence="5">
    <location>
        <begin position="3804"/>
        <end position="3827"/>
    </location>
</feature>
<feature type="compositionally biased region" description="Low complexity" evidence="5">
    <location>
        <begin position="4152"/>
        <end position="4169"/>
    </location>
</feature>
<dbReference type="GO" id="GO:0070402">
    <property type="term" value="F:NADPH binding"/>
    <property type="evidence" value="ECO:0007669"/>
    <property type="project" value="TreeGrafter"/>
</dbReference>
<feature type="compositionally biased region" description="Basic and acidic residues" evidence="5">
    <location>
        <begin position="2982"/>
        <end position="3007"/>
    </location>
</feature>
<feature type="compositionally biased region" description="Basic residues" evidence="5">
    <location>
        <begin position="4086"/>
        <end position="4099"/>
    </location>
</feature>
<dbReference type="Gene3D" id="1.10.10.10">
    <property type="entry name" value="Winged helix-like DNA-binding domain superfamily/Winged helix DNA-binding domain"/>
    <property type="match status" value="1"/>
</dbReference>
<keyword evidence="6" id="KW-0472">Membrane</keyword>
<feature type="transmembrane region" description="Helical" evidence="6">
    <location>
        <begin position="585"/>
        <end position="606"/>
    </location>
</feature>
<feature type="compositionally biased region" description="Gly residues" evidence="5">
    <location>
        <begin position="5050"/>
        <end position="5062"/>
    </location>
</feature>
<feature type="region of interest" description="Disordered" evidence="5">
    <location>
        <begin position="4830"/>
        <end position="4917"/>
    </location>
</feature>
<dbReference type="InterPro" id="IPR007421">
    <property type="entry name" value="Schlafen_AlbA_2_dom"/>
</dbReference>
<feature type="region of interest" description="Disordered" evidence="5">
    <location>
        <begin position="3345"/>
        <end position="3384"/>
    </location>
</feature>
<feature type="compositionally biased region" description="Low complexity" evidence="5">
    <location>
        <begin position="5178"/>
        <end position="5189"/>
    </location>
</feature>
<dbReference type="SMART" id="SM00829">
    <property type="entry name" value="PKS_ER"/>
    <property type="match status" value="1"/>
</dbReference>